<proteinExistence type="inferred from homology"/>
<dbReference type="InterPro" id="IPR007507">
    <property type="entry name" value="Glycos_transf_N"/>
</dbReference>
<evidence type="ECO:0000256" key="3">
    <source>
        <dbReference type="ARBA" id="ARBA00019077"/>
    </source>
</evidence>
<accession>F5Y0W5</accession>
<sequence>MIRALYSLVMSGAQPLLRRKLRRRGEAEPGYLEAVDERFGRYSGPARPGALWIHAVSLGETRAAAILVGALRRREPGLRLLLTHGTATGRAEGARLLREGDTQAWLPWDTPGAVARFLDHFRPCAGALMETEVWPNLTAACARRGVPLALANARLSAKSLGQALRIAALARPAYGALAAVWAQTEADAQRLAQVGARVSGVFGNLKFDAQPDAALLDRGRAWRQALGQPVVMFASSREGEEAEFFRVLQADRELAHAGRARGAIDATAPGVRWLVVPRHPQRFDEVAALAAQAGFRVSRRSGWSDLAGPADAAEIWIGDSLGEMPLYYGLADVALLGGSFAPLGGQNLIEAAACGCPVVMGPHTFNFAEAAQLAEAAGAAVRVGSMDDGVRQAADLLAGTGRPAASAQAALAFAGAHRGAAERTARALLELAAPRP</sequence>
<feature type="site" description="Transition state stabilizer" evidence="8">
    <location>
        <position position="130"/>
    </location>
</feature>
<comment type="function">
    <text evidence="9">Involved in lipopolysaccharide (LPS) biosynthesis. Catalyzes the transfer of 3-deoxy-D-manno-octulosonate (Kdo) residue(s) from CMP-Kdo to lipid IV(A), the tetraacyldisaccharide-1,4'-bisphosphate precursor of lipid A.</text>
</comment>
<keyword evidence="9" id="KW-0472">Membrane</keyword>
<dbReference type="PATRIC" id="fig|365046.3.peg.1124"/>
<evidence type="ECO:0000313" key="11">
    <source>
        <dbReference type="EMBL" id="AEG92183.1"/>
    </source>
</evidence>
<organism evidence="11 12">
    <name type="scientific">Ramlibacter tataouinensis (strain ATCC BAA-407 / DSM 14655 / LMG 21543 / TTB310)</name>
    <dbReference type="NCBI Taxonomy" id="365046"/>
    <lineage>
        <taxon>Bacteria</taxon>
        <taxon>Pseudomonadati</taxon>
        <taxon>Pseudomonadota</taxon>
        <taxon>Betaproteobacteria</taxon>
        <taxon>Burkholderiales</taxon>
        <taxon>Comamonadaceae</taxon>
        <taxon>Ramlibacter</taxon>
    </lineage>
</organism>
<evidence type="ECO:0000256" key="4">
    <source>
        <dbReference type="ARBA" id="ARBA00022679"/>
    </source>
</evidence>
<feature type="domain" description="3-deoxy-D-manno-octulosonic-acid transferase N-terminal" evidence="10">
    <location>
        <begin position="34"/>
        <end position="209"/>
    </location>
</feature>
<reference evidence="12" key="1">
    <citation type="submission" date="2006-01" db="EMBL/GenBank/DDBJ databases">
        <title>Genome of the cyst-dividing bacterium Ramlibacter tataouinensis.</title>
        <authorList>
            <person name="Barakat M."/>
            <person name="Ortet P."/>
            <person name="De Luca G."/>
            <person name="Jourlin-Castelli C."/>
            <person name="Ansaldi M."/>
            <person name="Py B."/>
            <person name="Fichant G."/>
            <person name="Coutinho P."/>
            <person name="Voulhoux R."/>
            <person name="Bastien O."/>
            <person name="Roy S."/>
            <person name="Marechal E."/>
            <person name="Henrissat B."/>
            <person name="Quentin Y."/>
            <person name="Noirot P."/>
            <person name="Filloux A."/>
            <person name="Mejean V."/>
            <person name="DuBow M."/>
            <person name="Barras F."/>
            <person name="Heulin T."/>
        </authorList>
    </citation>
    <scope>NUCLEOTIDE SEQUENCE [LARGE SCALE GENOMIC DNA]</scope>
    <source>
        <strain evidence="12">ATCC BAA-407 / DSM 14655 / LMG 21543 / TTB310</strain>
    </source>
</reference>
<dbReference type="GO" id="GO:0043842">
    <property type="term" value="F:Kdo transferase activity"/>
    <property type="evidence" value="ECO:0007669"/>
    <property type="project" value="UniProtKB-EC"/>
</dbReference>
<evidence type="ECO:0000259" key="10">
    <source>
        <dbReference type="Pfam" id="PF04413"/>
    </source>
</evidence>
<dbReference type="STRING" id="365046.Rta_10980"/>
<keyword evidence="12" id="KW-1185">Reference proteome</keyword>
<dbReference type="InterPro" id="IPR039901">
    <property type="entry name" value="Kdotransferase"/>
</dbReference>
<dbReference type="PANTHER" id="PTHR42755">
    <property type="entry name" value="3-DEOXY-MANNO-OCTULOSONATE CYTIDYLYLTRANSFERASE"/>
    <property type="match status" value="1"/>
</dbReference>
<dbReference type="PANTHER" id="PTHR42755:SF1">
    <property type="entry name" value="3-DEOXY-D-MANNO-OCTULOSONIC ACID TRANSFERASE, MITOCHONDRIAL-RELATED"/>
    <property type="match status" value="1"/>
</dbReference>
<dbReference type="InterPro" id="IPR038107">
    <property type="entry name" value="Glycos_transf_N_sf"/>
</dbReference>
<dbReference type="Pfam" id="PF04413">
    <property type="entry name" value="Glycos_transf_N"/>
    <property type="match status" value="1"/>
</dbReference>
<dbReference type="Gene3D" id="3.40.50.11720">
    <property type="entry name" value="3-Deoxy-D-manno-octulosonic-acid transferase, N-terminal domain"/>
    <property type="match status" value="1"/>
</dbReference>
<dbReference type="AlphaFoldDB" id="F5Y0W5"/>
<evidence type="ECO:0000313" key="12">
    <source>
        <dbReference type="Proteomes" id="UP000008385"/>
    </source>
</evidence>
<evidence type="ECO:0000256" key="6">
    <source>
        <dbReference type="ARBA" id="ARBA00049183"/>
    </source>
</evidence>
<dbReference type="SUPFAM" id="SSF53756">
    <property type="entry name" value="UDP-Glycosyltransferase/glycogen phosphorylase"/>
    <property type="match status" value="1"/>
</dbReference>
<keyword evidence="9" id="KW-0448">Lipopolysaccharide biosynthesis</keyword>
<feature type="site" description="Transition state stabilizer" evidence="8">
    <location>
        <position position="206"/>
    </location>
</feature>
<name>F5Y0W5_RAMTT</name>
<dbReference type="UniPathway" id="UPA00958"/>
<dbReference type="eggNOG" id="COG1519">
    <property type="taxonomic scope" value="Bacteria"/>
</dbReference>
<gene>
    <name evidence="11" type="ordered locus">Rta_10980</name>
</gene>
<comment type="similarity">
    <text evidence="9">Belongs to the glycosyltransferase group 1 family.</text>
</comment>
<comment type="pathway">
    <text evidence="1 9">Bacterial outer membrane biogenesis; LPS core biosynthesis.</text>
</comment>
<dbReference type="KEGG" id="rta:Rta_10980"/>
<keyword evidence="9" id="KW-1003">Cell membrane</keyword>
<feature type="active site" description="Proton acceptor" evidence="7">
    <location>
        <position position="60"/>
    </location>
</feature>
<protein>
    <recommendedName>
        <fullName evidence="3 9">3-deoxy-D-manno-octulosonic acid transferase</fullName>
        <shortName evidence="9">Kdo transferase</shortName>
        <ecNumber evidence="2 9">2.4.99.12</ecNumber>
    </recommendedName>
    <alternativeName>
        <fullName evidence="5 9">Lipid IV(A) 3-deoxy-D-manno-octulosonic acid transferase</fullName>
    </alternativeName>
</protein>
<evidence type="ECO:0000256" key="2">
    <source>
        <dbReference type="ARBA" id="ARBA00012621"/>
    </source>
</evidence>
<evidence type="ECO:0000256" key="9">
    <source>
        <dbReference type="RuleBase" id="RU365103"/>
    </source>
</evidence>
<dbReference type="Proteomes" id="UP000008385">
    <property type="component" value="Chromosome"/>
</dbReference>
<dbReference type="EMBL" id="CP000245">
    <property type="protein sequence ID" value="AEG92183.1"/>
    <property type="molecule type" value="Genomic_DNA"/>
</dbReference>
<dbReference type="GO" id="GO:0009245">
    <property type="term" value="P:lipid A biosynthetic process"/>
    <property type="evidence" value="ECO:0007669"/>
    <property type="project" value="TreeGrafter"/>
</dbReference>
<reference evidence="11 12" key="2">
    <citation type="journal article" date="2011" name="PLoS ONE">
        <title>The Cyst-Dividing Bacterium Ramlibacter tataouinensis TTB310 Genome Reveals a Well-Stocked Toolbox for Adaptation to a Desert Environment.</title>
        <authorList>
            <person name="De Luca G."/>
            <person name="Barakat M."/>
            <person name="Ortet P."/>
            <person name="Fochesato S."/>
            <person name="Jourlin-Castelli C."/>
            <person name="Ansaldi M."/>
            <person name="Py B."/>
            <person name="Fichant G."/>
            <person name="Coutinho P.M."/>
            <person name="Voulhoux R."/>
            <person name="Bastien O."/>
            <person name="Marechal E."/>
            <person name="Henrissat B."/>
            <person name="Quentin Y."/>
            <person name="Noirot P."/>
            <person name="Filloux A."/>
            <person name="Mejean V."/>
            <person name="Dubow M.S."/>
            <person name="Barras F."/>
            <person name="Barbe V."/>
            <person name="Weissenbach J."/>
            <person name="Mihalcescu I."/>
            <person name="Vermeglio A."/>
            <person name="Achouak W."/>
            <person name="Heulin T."/>
        </authorList>
    </citation>
    <scope>NUCLEOTIDE SEQUENCE [LARGE SCALE GENOMIC DNA]</scope>
    <source>
        <strain evidence="12">ATCC BAA-407 / DSM 14655 / LMG 21543 / TTB310</strain>
    </source>
</reference>
<keyword evidence="4 9" id="KW-0808">Transferase</keyword>
<dbReference type="Gene3D" id="3.40.50.2000">
    <property type="entry name" value="Glycogen Phosphorylase B"/>
    <property type="match status" value="1"/>
</dbReference>
<dbReference type="GO" id="GO:0005886">
    <property type="term" value="C:plasma membrane"/>
    <property type="evidence" value="ECO:0007669"/>
    <property type="project" value="UniProtKB-SubCell"/>
</dbReference>
<dbReference type="GO" id="GO:0009244">
    <property type="term" value="P:lipopolysaccharide core region biosynthetic process"/>
    <property type="evidence" value="ECO:0007669"/>
    <property type="project" value="UniProtKB-UniRule"/>
</dbReference>
<evidence type="ECO:0000256" key="7">
    <source>
        <dbReference type="PIRSR" id="PIRSR639901-1"/>
    </source>
</evidence>
<evidence type="ECO:0000256" key="8">
    <source>
        <dbReference type="PIRSR" id="PIRSR639901-2"/>
    </source>
</evidence>
<evidence type="ECO:0000256" key="1">
    <source>
        <dbReference type="ARBA" id="ARBA00004713"/>
    </source>
</evidence>
<comment type="catalytic activity">
    <reaction evidence="6 9">
        <text>lipid IVA (E. coli) + CMP-3-deoxy-beta-D-manno-octulosonate = alpha-Kdo-(2-&gt;6)-lipid IVA (E. coli) + CMP + H(+)</text>
        <dbReference type="Rhea" id="RHEA:28066"/>
        <dbReference type="ChEBI" id="CHEBI:15378"/>
        <dbReference type="ChEBI" id="CHEBI:58603"/>
        <dbReference type="ChEBI" id="CHEBI:60364"/>
        <dbReference type="ChEBI" id="CHEBI:60377"/>
        <dbReference type="ChEBI" id="CHEBI:85987"/>
        <dbReference type="EC" id="2.4.99.12"/>
    </reaction>
</comment>
<evidence type="ECO:0000256" key="5">
    <source>
        <dbReference type="ARBA" id="ARBA00031445"/>
    </source>
</evidence>
<dbReference type="HOGENOM" id="CLU_036146_2_0_4"/>
<comment type="subcellular location">
    <subcellularLocation>
        <location evidence="9">Cell membrane</location>
    </subcellularLocation>
</comment>
<dbReference type="EC" id="2.4.99.12" evidence="2 9"/>